<evidence type="ECO:0008006" key="5">
    <source>
        <dbReference type="Google" id="ProtNLM"/>
    </source>
</evidence>
<reference evidence="3" key="2">
    <citation type="submission" date="2020-09" db="EMBL/GenBank/DDBJ databases">
        <authorList>
            <person name="Sun Q."/>
            <person name="Ohkuma M."/>
        </authorList>
    </citation>
    <scope>NUCLEOTIDE SEQUENCE</scope>
    <source>
        <strain evidence="3">JCM 19018</strain>
    </source>
</reference>
<comment type="caution">
    <text evidence="3">The sequence shown here is derived from an EMBL/GenBank/DDBJ whole genome shotgun (WGS) entry which is preliminary data.</text>
</comment>
<name>A0A830EQ47_9EURY</name>
<feature type="region of interest" description="Disordered" evidence="1">
    <location>
        <begin position="86"/>
        <end position="126"/>
    </location>
</feature>
<keyword evidence="2" id="KW-0812">Transmembrane</keyword>
<proteinExistence type="predicted"/>
<dbReference type="AlphaFoldDB" id="A0A830EQ47"/>
<organism evidence="3 4">
    <name type="scientific">Haloarcula sebkhae</name>
    <dbReference type="NCBI Taxonomy" id="932660"/>
    <lineage>
        <taxon>Archaea</taxon>
        <taxon>Methanobacteriati</taxon>
        <taxon>Methanobacteriota</taxon>
        <taxon>Stenosarchaea group</taxon>
        <taxon>Halobacteria</taxon>
        <taxon>Halobacteriales</taxon>
        <taxon>Haloarculaceae</taxon>
        <taxon>Haloarcula</taxon>
    </lineage>
</organism>
<reference evidence="3" key="1">
    <citation type="journal article" date="2014" name="Int. J. Syst. Evol. Microbiol.">
        <title>Complete genome sequence of Corynebacterium casei LMG S-19264T (=DSM 44701T), isolated from a smear-ripened cheese.</title>
        <authorList>
            <consortium name="US DOE Joint Genome Institute (JGI-PGF)"/>
            <person name="Walter F."/>
            <person name="Albersmeier A."/>
            <person name="Kalinowski J."/>
            <person name="Ruckert C."/>
        </authorList>
    </citation>
    <scope>NUCLEOTIDE SEQUENCE</scope>
    <source>
        <strain evidence="3">JCM 19018</strain>
    </source>
</reference>
<dbReference type="Proteomes" id="UP000614221">
    <property type="component" value="Unassembled WGS sequence"/>
</dbReference>
<gene>
    <name evidence="3" type="ORF">GCM10009067_38800</name>
</gene>
<keyword evidence="2" id="KW-0472">Membrane</keyword>
<evidence type="ECO:0000313" key="4">
    <source>
        <dbReference type="Proteomes" id="UP000614221"/>
    </source>
</evidence>
<feature type="compositionally biased region" description="Basic and acidic residues" evidence="1">
    <location>
        <begin position="107"/>
        <end position="126"/>
    </location>
</feature>
<feature type="transmembrane region" description="Helical" evidence="2">
    <location>
        <begin position="7"/>
        <end position="26"/>
    </location>
</feature>
<evidence type="ECO:0000256" key="1">
    <source>
        <dbReference type="SAM" id="MobiDB-lite"/>
    </source>
</evidence>
<sequence length="126" mass="13320">MSDSQKVIAIGALISIVGIVTLLTGITMPATSTHTSEACIDDPTSFGQDCYTSSVKTTNPIRGPTIGIGILSIIGGVGIIAMRNSSTQASQQKGEYDGEVEGSFTNKLRERQKEPNRRSTSEPDSE</sequence>
<accession>A0A830EQ47</accession>
<evidence type="ECO:0000313" key="3">
    <source>
        <dbReference type="EMBL" id="GGK82813.1"/>
    </source>
</evidence>
<feature type="transmembrane region" description="Helical" evidence="2">
    <location>
        <begin position="61"/>
        <end position="82"/>
    </location>
</feature>
<evidence type="ECO:0000256" key="2">
    <source>
        <dbReference type="SAM" id="Phobius"/>
    </source>
</evidence>
<keyword evidence="2" id="KW-1133">Transmembrane helix</keyword>
<protein>
    <recommendedName>
        <fullName evidence="5">Transmembrane protein</fullName>
    </recommendedName>
</protein>
<dbReference type="EMBL" id="BMPD01000010">
    <property type="protein sequence ID" value="GGK82813.1"/>
    <property type="molecule type" value="Genomic_DNA"/>
</dbReference>